<keyword evidence="4 7" id="KW-0812">Transmembrane</keyword>
<evidence type="ECO:0000256" key="7">
    <source>
        <dbReference type="SAM" id="Phobius"/>
    </source>
</evidence>
<protein>
    <submittedName>
        <fullName evidence="10">ABC transporter permease</fullName>
    </submittedName>
</protein>
<evidence type="ECO:0000313" key="10">
    <source>
        <dbReference type="EMBL" id="BDD07969.1"/>
    </source>
</evidence>
<feature type="transmembrane region" description="Helical" evidence="7">
    <location>
        <begin position="26"/>
        <end position="48"/>
    </location>
</feature>
<name>A0AAU9D0L0_9BACT</name>
<sequence length="405" mass="45426">MKFESFVSSRITRADSGSFSSTVNKIAVGSIAMGLALMILSFLILFGFQDTIRDKVISFNGELQVVKYSSNNSYKEEPISLLNPLSERPENFSEISGEFPFAHKPGLIKTEEDVSGIVLKAVDSTYKDSPFMTNMTEGRFVEFSGTKRSTDMVISERLANKLGLGVGDTMLVYFIQNPPRPRKMIITGLYNTGLAEFDERFALGDIRLIRRLNHWADTLAGGVEVHLNRFDETNKAQITLLDSLGYNLYVSSILDTHSDIFEWLDMLNVNVIVFLSLILAVACFNMMSIILILIMERTQMIGVLKALGASNRLIRRIFRHNGMRLIGKGLLWGNVIGLGLCALQYFFRIIPLDPESYYMSYVPISWSFVTIVALNIGTFLLVTSVLFIPTAIISKISPIKSIRFD</sequence>
<reference evidence="10 11" key="1">
    <citation type="submission" date="2021-12" db="EMBL/GenBank/DDBJ databases">
        <title>Genome sequencing of bacteria with rrn-lacking chromosome and rrn-plasmid.</title>
        <authorList>
            <person name="Anda M."/>
            <person name="Iwasaki W."/>
        </authorList>
    </citation>
    <scope>NUCLEOTIDE SEQUENCE [LARGE SCALE GENOMIC DNA]</scope>
    <source>
        <strain evidence="10 11">DSM 100852</strain>
    </source>
</reference>
<gene>
    <name evidence="10" type="ORF">FUAX_04010</name>
</gene>
<dbReference type="InterPro" id="IPR003838">
    <property type="entry name" value="ABC3_permease_C"/>
</dbReference>
<dbReference type="Pfam" id="PF02687">
    <property type="entry name" value="FtsX"/>
    <property type="match status" value="1"/>
</dbReference>
<evidence type="ECO:0000256" key="3">
    <source>
        <dbReference type="ARBA" id="ARBA00022475"/>
    </source>
</evidence>
<accession>A0AAU9D0L0</accession>
<dbReference type="GO" id="GO:0044874">
    <property type="term" value="P:lipoprotein localization to outer membrane"/>
    <property type="evidence" value="ECO:0007669"/>
    <property type="project" value="TreeGrafter"/>
</dbReference>
<proteinExistence type="inferred from homology"/>
<dbReference type="InterPro" id="IPR025857">
    <property type="entry name" value="MacB_PCD"/>
</dbReference>
<feature type="domain" description="ABC3 transporter permease C-terminal" evidence="8">
    <location>
        <begin position="272"/>
        <end position="398"/>
    </location>
</feature>
<evidence type="ECO:0000256" key="4">
    <source>
        <dbReference type="ARBA" id="ARBA00022692"/>
    </source>
</evidence>
<dbReference type="Proteomes" id="UP001348817">
    <property type="component" value="Chromosome"/>
</dbReference>
<comment type="subcellular location">
    <subcellularLocation>
        <location evidence="1">Cell membrane</location>
        <topology evidence="1">Multi-pass membrane protein</topology>
    </subcellularLocation>
</comment>
<evidence type="ECO:0000259" key="8">
    <source>
        <dbReference type="Pfam" id="PF02687"/>
    </source>
</evidence>
<evidence type="ECO:0000256" key="6">
    <source>
        <dbReference type="ARBA" id="ARBA00023136"/>
    </source>
</evidence>
<dbReference type="KEGG" id="fax:FUAX_04010"/>
<feature type="transmembrane region" description="Helical" evidence="7">
    <location>
        <begin position="325"/>
        <end position="347"/>
    </location>
</feature>
<dbReference type="PANTHER" id="PTHR30489:SF0">
    <property type="entry name" value="LIPOPROTEIN-RELEASING SYSTEM TRANSMEMBRANE PROTEIN LOLE"/>
    <property type="match status" value="1"/>
</dbReference>
<feature type="transmembrane region" description="Helical" evidence="7">
    <location>
        <begin position="367"/>
        <end position="393"/>
    </location>
</feature>
<evidence type="ECO:0000256" key="2">
    <source>
        <dbReference type="ARBA" id="ARBA00005236"/>
    </source>
</evidence>
<keyword evidence="11" id="KW-1185">Reference proteome</keyword>
<comment type="similarity">
    <text evidence="2">Belongs to the ABC-4 integral membrane protein family. LolC/E subfamily.</text>
</comment>
<evidence type="ECO:0000313" key="11">
    <source>
        <dbReference type="Proteomes" id="UP001348817"/>
    </source>
</evidence>
<dbReference type="GO" id="GO:0098797">
    <property type="term" value="C:plasma membrane protein complex"/>
    <property type="evidence" value="ECO:0007669"/>
    <property type="project" value="TreeGrafter"/>
</dbReference>
<dbReference type="InterPro" id="IPR051447">
    <property type="entry name" value="Lipoprotein-release_system"/>
</dbReference>
<keyword evidence="5 7" id="KW-1133">Transmembrane helix</keyword>
<keyword evidence="6 7" id="KW-0472">Membrane</keyword>
<evidence type="ECO:0000256" key="1">
    <source>
        <dbReference type="ARBA" id="ARBA00004651"/>
    </source>
</evidence>
<feature type="domain" description="MacB-like periplasmic core" evidence="9">
    <location>
        <begin position="27"/>
        <end position="193"/>
    </location>
</feature>
<evidence type="ECO:0000256" key="5">
    <source>
        <dbReference type="ARBA" id="ARBA00022989"/>
    </source>
</evidence>
<dbReference type="Pfam" id="PF12704">
    <property type="entry name" value="MacB_PCD"/>
    <property type="match status" value="1"/>
</dbReference>
<feature type="transmembrane region" description="Helical" evidence="7">
    <location>
        <begin position="271"/>
        <end position="295"/>
    </location>
</feature>
<evidence type="ECO:0000259" key="9">
    <source>
        <dbReference type="Pfam" id="PF12704"/>
    </source>
</evidence>
<dbReference type="EMBL" id="AP025314">
    <property type="protein sequence ID" value="BDD07969.1"/>
    <property type="molecule type" value="Genomic_DNA"/>
</dbReference>
<dbReference type="PANTHER" id="PTHR30489">
    <property type="entry name" value="LIPOPROTEIN-RELEASING SYSTEM TRANSMEMBRANE PROTEIN LOLE"/>
    <property type="match status" value="1"/>
</dbReference>
<feature type="transmembrane region" description="Helical" evidence="7">
    <location>
        <begin position="158"/>
        <end position="175"/>
    </location>
</feature>
<keyword evidence="3" id="KW-1003">Cell membrane</keyword>
<dbReference type="AlphaFoldDB" id="A0AAU9D0L0"/>
<organism evidence="10 11">
    <name type="scientific">Fulvitalea axinellae</name>
    <dbReference type="NCBI Taxonomy" id="1182444"/>
    <lineage>
        <taxon>Bacteria</taxon>
        <taxon>Pseudomonadati</taxon>
        <taxon>Bacteroidota</taxon>
        <taxon>Cytophagia</taxon>
        <taxon>Cytophagales</taxon>
        <taxon>Persicobacteraceae</taxon>
        <taxon>Fulvitalea</taxon>
    </lineage>
</organism>
<dbReference type="RefSeq" id="WP_338393261.1">
    <property type="nucleotide sequence ID" value="NZ_AP025314.1"/>
</dbReference>